<dbReference type="GO" id="GO:0016740">
    <property type="term" value="F:transferase activity"/>
    <property type="evidence" value="ECO:0007669"/>
    <property type="project" value="UniProtKB-KW"/>
</dbReference>
<dbReference type="AlphaFoldDB" id="A0A7X0RP86"/>
<evidence type="ECO:0000259" key="1">
    <source>
        <dbReference type="Pfam" id="PF01636"/>
    </source>
</evidence>
<dbReference type="Proteomes" id="UP000547209">
    <property type="component" value="Unassembled WGS sequence"/>
</dbReference>
<dbReference type="EMBL" id="JACJVP010000018">
    <property type="protein sequence ID" value="MBB6671172.1"/>
    <property type="molecule type" value="Genomic_DNA"/>
</dbReference>
<dbReference type="Pfam" id="PF01636">
    <property type="entry name" value="APH"/>
    <property type="match status" value="1"/>
</dbReference>
<keyword evidence="2" id="KW-0808">Transferase</keyword>
<accession>A0A7X0RP86</accession>
<gene>
    <name evidence="2" type="ORF">H7C19_10775</name>
</gene>
<feature type="domain" description="Aminoglycoside phosphotransferase" evidence="1">
    <location>
        <begin position="27"/>
        <end position="261"/>
    </location>
</feature>
<dbReference type="Gene3D" id="3.30.200.150">
    <property type="match status" value="1"/>
</dbReference>
<dbReference type="InterPro" id="IPR011009">
    <property type="entry name" value="Kinase-like_dom_sf"/>
</dbReference>
<proteinExistence type="predicted"/>
<dbReference type="SUPFAM" id="SSF56112">
    <property type="entry name" value="Protein kinase-like (PK-like)"/>
    <property type="match status" value="1"/>
</dbReference>
<sequence>MQSFKPEMDIREAEAFLRGAWSGQVSDVQPIDQGELCRVYRFLDGASGYVVHFSGDGERAEKEKFLYDALSPAGVPIPKIVDAGRAGALYYSIAEQAAGQSIARCPEAEQQRAMPDLVERFATMNLIRIAGTCGYGWIGPTGDGSHASWADFLASFFQEEQTGFWRDWHALFADSFLERGLYEELYGEMMDLVRHSPAERYLVHGDFHLGNMLADGPAVTGIVDWEMAMYGDFVFDLATQQLWHPQLRFPERVREAWAREGRDIPKLGERLRCALLFKGLDGLRFYAKQNHREGYELVKRGLLARGG</sequence>
<name>A0A7X0RP86_9BACL</name>
<keyword evidence="3" id="KW-1185">Reference proteome</keyword>
<evidence type="ECO:0000313" key="2">
    <source>
        <dbReference type="EMBL" id="MBB6671172.1"/>
    </source>
</evidence>
<dbReference type="InterPro" id="IPR051678">
    <property type="entry name" value="AGP_Transferase"/>
</dbReference>
<dbReference type="PANTHER" id="PTHR21310">
    <property type="entry name" value="AMINOGLYCOSIDE PHOSPHOTRANSFERASE-RELATED-RELATED"/>
    <property type="match status" value="1"/>
</dbReference>
<dbReference type="InterPro" id="IPR002575">
    <property type="entry name" value="Aminoglycoside_PTrfase"/>
</dbReference>
<evidence type="ECO:0000313" key="3">
    <source>
        <dbReference type="Proteomes" id="UP000547209"/>
    </source>
</evidence>
<dbReference type="Gene3D" id="3.90.1200.10">
    <property type="match status" value="1"/>
</dbReference>
<comment type="caution">
    <text evidence="2">The sequence shown here is derived from an EMBL/GenBank/DDBJ whole genome shotgun (WGS) entry which is preliminary data.</text>
</comment>
<protein>
    <submittedName>
        <fullName evidence="2">Aminoglycoside phosphotransferase family protein</fullName>
    </submittedName>
</protein>
<organism evidence="2 3">
    <name type="scientific">Cohnella nanjingensis</name>
    <dbReference type="NCBI Taxonomy" id="1387779"/>
    <lineage>
        <taxon>Bacteria</taxon>
        <taxon>Bacillati</taxon>
        <taxon>Bacillota</taxon>
        <taxon>Bacilli</taxon>
        <taxon>Bacillales</taxon>
        <taxon>Paenibacillaceae</taxon>
        <taxon>Cohnella</taxon>
    </lineage>
</organism>
<dbReference type="RefSeq" id="WP_185142659.1">
    <property type="nucleotide sequence ID" value="NZ_JACJVP010000018.1"/>
</dbReference>
<reference evidence="2 3" key="1">
    <citation type="submission" date="2020-08" db="EMBL/GenBank/DDBJ databases">
        <title>Cohnella phylogeny.</title>
        <authorList>
            <person name="Dunlap C."/>
        </authorList>
    </citation>
    <scope>NUCLEOTIDE SEQUENCE [LARGE SCALE GENOMIC DNA]</scope>
    <source>
        <strain evidence="2 3">DSM 28246</strain>
    </source>
</reference>